<dbReference type="Pfam" id="PF20256">
    <property type="entry name" value="MoCoBD_2"/>
    <property type="match status" value="1"/>
</dbReference>
<keyword evidence="2" id="KW-0479">Metal-binding</keyword>
<dbReference type="Pfam" id="PF02738">
    <property type="entry name" value="MoCoBD_1"/>
    <property type="match status" value="1"/>
</dbReference>
<dbReference type="InterPro" id="IPR008274">
    <property type="entry name" value="AldOxase/xan_DH_MoCoBD1"/>
</dbReference>
<dbReference type="SUPFAM" id="SSF54292">
    <property type="entry name" value="2Fe-2S ferredoxin-like"/>
    <property type="match status" value="1"/>
</dbReference>
<dbReference type="GO" id="GO:0005506">
    <property type="term" value="F:iron ion binding"/>
    <property type="evidence" value="ECO:0007669"/>
    <property type="project" value="InterPro"/>
</dbReference>
<dbReference type="AlphaFoldDB" id="A0A087G8W0"/>
<comment type="cofactor">
    <cofactor evidence="4">
        <name>[2Fe-2S] cluster</name>
        <dbReference type="ChEBI" id="CHEBI:190135"/>
    </cofactor>
</comment>
<evidence type="ECO:0000313" key="9">
    <source>
        <dbReference type="Proteomes" id="UP000029120"/>
    </source>
</evidence>
<dbReference type="InterPro" id="IPR006058">
    <property type="entry name" value="2Fe2S_fd_BS"/>
</dbReference>
<reference evidence="9" key="1">
    <citation type="journal article" date="2015" name="Nat. Plants">
        <title>Genome expansion of Arabis alpina linked with retrotransposition and reduced symmetric DNA methylation.</title>
        <authorList>
            <person name="Willing E.M."/>
            <person name="Rawat V."/>
            <person name="Mandakova T."/>
            <person name="Maumus F."/>
            <person name="James G.V."/>
            <person name="Nordstroem K.J."/>
            <person name="Becker C."/>
            <person name="Warthmann N."/>
            <person name="Chica C."/>
            <person name="Szarzynska B."/>
            <person name="Zytnicki M."/>
            <person name="Albani M.C."/>
            <person name="Kiefer C."/>
            <person name="Bergonzi S."/>
            <person name="Castaings L."/>
            <person name="Mateos J.L."/>
            <person name="Berns M.C."/>
            <person name="Bujdoso N."/>
            <person name="Piofczyk T."/>
            <person name="de Lorenzo L."/>
            <person name="Barrero-Sicilia C."/>
            <person name="Mateos I."/>
            <person name="Piednoel M."/>
            <person name="Hagmann J."/>
            <person name="Chen-Min-Tao R."/>
            <person name="Iglesias-Fernandez R."/>
            <person name="Schuster S.C."/>
            <person name="Alonso-Blanco C."/>
            <person name="Roudier F."/>
            <person name="Carbonero P."/>
            <person name="Paz-Ares J."/>
            <person name="Davis S.J."/>
            <person name="Pecinka A."/>
            <person name="Quesneville H."/>
            <person name="Colot V."/>
            <person name="Lysak M.A."/>
            <person name="Weigel D."/>
            <person name="Coupland G."/>
            <person name="Schneeberger K."/>
        </authorList>
    </citation>
    <scope>NUCLEOTIDE SEQUENCE [LARGE SCALE GENOMIC DNA]</scope>
    <source>
        <strain evidence="9">cv. Pajares</strain>
    </source>
</reference>
<keyword evidence="2" id="KW-0408">Iron</keyword>
<dbReference type="PANTHER" id="PTHR11908:SF135">
    <property type="entry name" value="INDOLE-3-ACETALDEHYDE OXIDASE"/>
    <property type="match status" value="1"/>
</dbReference>
<evidence type="ECO:0000256" key="2">
    <source>
        <dbReference type="ARBA" id="ARBA00022714"/>
    </source>
</evidence>
<protein>
    <recommendedName>
        <fullName evidence="5">indole-3-acetaldehyde oxidase</fullName>
        <ecNumber evidence="5">1.2.3.7</ecNumber>
    </recommendedName>
</protein>
<evidence type="ECO:0000256" key="4">
    <source>
        <dbReference type="ARBA" id="ARBA00034078"/>
    </source>
</evidence>
<comment type="similarity">
    <text evidence="1">Belongs to the xanthine dehydrogenase family.</text>
</comment>
<dbReference type="EMBL" id="CM002876">
    <property type="protein sequence ID" value="KFK26312.1"/>
    <property type="molecule type" value="Genomic_DNA"/>
</dbReference>
<evidence type="ECO:0000259" key="7">
    <source>
        <dbReference type="Pfam" id="PF20256"/>
    </source>
</evidence>
<accession>A0A087G8W0</accession>
<gene>
    <name evidence="8" type="ordered locus">AALP_Aa8g231300</name>
</gene>
<feature type="domain" description="Aldehyde oxidase/xanthine dehydrogenase second molybdopterin binding" evidence="7">
    <location>
        <begin position="269"/>
        <end position="534"/>
    </location>
</feature>
<dbReference type="OrthoDB" id="8300278at2759"/>
<dbReference type="InterPro" id="IPR036010">
    <property type="entry name" value="2Fe-2S_ferredoxin-like_sf"/>
</dbReference>
<dbReference type="GO" id="GO:0051537">
    <property type="term" value="F:2 iron, 2 sulfur cluster binding"/>
    <property type="evidence" value="ECO:0007669"/>
    <property type="project" value="UniProtKB-KW"/>
</dbReference>
<keyword evidence="2" id="KW-0001">2Fe-2S</keyword>
<evidence type="ECO:0000256" key="3">
    <source>
        <dbReference type="ARBA" id="ARBA00023014"/>
    </source>
</evidence>
<evidence type="ECO:0000259" key="6">
    <source>
        <dbReference type="Pfam" id="PF02738"/>
    </source>
</evidence>
<dbReference type="OMA" id="THYYQTV"/>
<proteinExistence type="inferred from homology"/>
<dbReference type="GO" id="GO:0050302">
    <property type="term" value="F:indole-3-acetaldehyde oxidase activity"/>
    <property type="evidence" value="ECO:0007669"/>
    <property type="project" value="UniProtKB-EC"/>
</dbReference>
<evidence type="ECO:0000256" key="1">
    <source>
        <dbReference type="ARBA" id="ARBA00006849"/>
    </source>
</evidence>
<dbReference type="PROSITE" id="PS00197">
    <property type="entry name" value="2FE2S_FER_1"/>
    <property type="match status" value="1"/>
</dbReference>
<evidence type="ECO:0000256" key="5">
    <source>
        <dbReference type="ARBA" id="ARBA00067017"/>
    </source>
</evidence>
<dbReference type="EC" id="1.2.3.7" evidence="5"/>
<dbReference type="InterPro" id="IPR016208">
    <property type="entry name" value="Ald_Oxase/xanthine_DH-like"/>
</dbReference>
<dbReference type="SUPFAM" id="SSF56003">
    <property type="entry name" value="Molybdenum cofactor-binding domain"/>
    <property type="match status" value="1"/>
</dbReference>
<dbReference type="InterPro" id="IPR037165">
    <property type="entry name" value="AldOxase/xan_DH_Mopterin-bd_sf"/>
</dbReference>
<dbReference type="eggNOG" id="KOG0430">
    <property type="taxonomic scope" value="Eukaryota"/>
</dbReference>
<keyword evidence="9" id="KW-1185">Reference proteome</keyword>
<organism evidence="8 9">
    <name type="scientific">Arabis alpina</name>
    <name type="common">Alpine rock-cress</name>
    <dbReference type="NCBI Taxonomy" id="50452"/>
    <lineage>
        <taxon>Eukaryota</taxon>
        <taxon>Viridiplantae</taxon>
        <taxon>Streptophyta</taxon>
        <taxon>Embryophyta</taxon>
        <taxon>Tracheophyta</taxon>
        <taxon>Spermatophyta</taxon>
        <taxon>Magnoliopsida</taxon>
        <taxon>eudicotyledons</taxon>
        <taxon>Gunneridae</taxon>
        <taxon>Pentapetalae</taxon>
        <taxon>rosids</taxon>
        <taxon>malvids</taxon>
        <taxon>Brassicales</taxon>
        <taxon>Brassicaceae</taxon>
        <taxon>Arabideae</taxon>
        <taxon>Arabis</taxon>
    </lineage>
</organism>
<keyword evidence="3" id="KW-0411">Iron-sulfur</keyword>
<name>A0A087G8W0_ARAAL</name>
<feature type="domain" description="Aldehyde oxidase/xanthine dehydrogenase first molybdopterin binding" evidence="6">
    <location>
        <begin position="59"/>
        <end position="241"/>
    </location>
</feature>
<dbReference type="InterPro" id="IPR046867">
    <property type="entry name" value="AldOxase/xan_DH_MoCoBD2"/>
</dbReference>
<dbReference type="Gramene" id="KFK26312">
    <property type="protein sequence ID" value="KFK26312"/>
    <property type="gene ID" value="AALP_AA8G231300"/>
</dbReference>
<dbReference type="Gene3D" id="3.30.365.10">
    <property type="entry name" value="Aldehyde oxidase/xanthine dehydrogenase, molybdopterin binding domain"/>
    <property type="match status" value="4"/>
</dbReference>
<dbReference type="Proteomes" id="UP000029120">
    <property type="component" value="Chromosome 8"/>
</dbReference>
<dbReference type="FunFam" id="3.30.365.10:FF:000001">
    <property type="entry name" value="Xanthine dehydrogenase oxidase"/>
    <property type="match status" value="1"/>
</dbReference>
<dbReference type="PANTHER" id="PTHR11908">
    <property type="entry name" value="XANTHINE DEHYDROGENASE"/>
    <property type="match status" value="1"/>
</dbReference>
<evidence type="ECO:0000313" key="8">
    <source>
        <dbReference type="EMBL" id="KFK26312.1"/>
    </source>
</evidence>
<sequence length="631" mass="68497">MKSKTCLVFAINGERFELELASIDPSTTLIDFLRNKTPFKSVKLGCGEGGCGACVVLLSNSSQVPEAVHRTIALCLGVPENNVRVITRRVGGGFGGKATKSIPVAAACALAASKMQRPVRIYVNRKTDMITTGGRHPMKITYSVGFKSNGKITALDLELLLEAGISEDVSPLMASGIQGALMKYDWGALAFDVKVCKTNTVSRTAVRAPGDVQGTYIGEAIIEKVASYLSLDVDEIRKVNLHTYESLKLFHNVKAGEAPEYTLPLIWDKLAENSEFYQRSKVVEEFNASNMWRKRGISRVPAVYGVSMRSTPGRVSVLSDGSIAVEIQGIEIGQGLWTKVKQMAAFSLGLIQCGATSDELLEKIRVIQSDTLSMVQGGVTGGSTTSEMSCEAVRICCDGLVERLLPIKTTLVEQTGGPVTWDNLISQAYKQSINMAVSTLYLPDSSTGGYINYGVAASEVEVNVLTGETTVLRTDIIYDCGKSLNPAVDLGQIEGAFVQGLGFFMLEEYLMNSDGLVVTDSTWTYKIPTVDTIPRQFNVEILNSGHHKNRVLSSKASGEPPLLLAASVHCAARAAVKEAKKQVSTWCSNQQEIDLTFDLPVPATMPVVKEYCGLDVVEKYLEWKIQQRKNI</sequence>